<feature type="region of interest" description="Disordered" evidence="1">
    <location>
        <begin position="263"/>
        <end position="287"/>
    </location>
</feature>
<dbReference type="EMBL" id="AYLP01000924">
    <property type="protein sequence ID" value="ESS55268.1"/>
    <property type="molecule type" value="Genomic_DNA"/>
</dbReference>
<evidence type="ECO:0000256" key="1">
    <source>
        <dbReference type="SAM" id="MobiDB-lite"/>
    </source>
</evidence>
<dbReference type="AlphaFoldDB" id="V5AT51"/>
<evidence type="ECO:0000313" key="2">
    <source>
        <dbReference type="EMBL" id="ESS55268.1"/>
    </source>
</evidence>
<dbReference type="VEuPathDB" id="TriTrypDB:TCDM_13273"/>
<protein>
    <submittedName>
        <fullName evidence="2">Uncharacterized protein</fullName>
    </submittedName>
</protein>
<accession>V5AT51</accession>
<organism evidence="2 3">
    <name type="scientific">Trypanosoma cruzi Dm28c</name>
    <dbReference type="NCBI Taxonomy" id="1416333"/>
    <lineage>
        <taxon>Eukaryota</taxon>
        <taxon>Discoba</taxon>
        <taxon>Euglenozoa</taxon>
        <taxon>Kinetoplastea</taxon>
        <taxon>Metakinetoplastina</taxon>
        <taxon>Trypanosomatida</taxon>
        <taxon>Trypanosomatidae</taxon>
        <taxon>Trypanosoma</taxon>
        <taxon>Schizotrypanum</taxon>
    </lineage>
</organism>
<name>V5AT51_TRYCR</name>
<reference evidence="2 3" key="1">
    <citation type="journal article" date="2014" name="Genome Announc.">
        <title>Trypanosoma cruzi Clone Dm28c Draft Genome Sequence.</title>
        <authorList>
            <person name="Grisard E.C."/>
            <person name="Teixeira S.M."/>
            <person name="de Almeida L.G."/>
            <person name="Stoco P.H."/>
            <person name="Gerber A.L."/>
            <person name="Talavera-Lopez C."/>
            <person name="Lima O.C."/>
            <person name="Andersson B."/>
            <person name="de Vasconcelos A.T."/>
        </authorList>
    </citation>
    <scope>NUCLEOTIDE SEQUENCE [LARGE SCALE GENOMIC DNA]</scope>
    <source>
        <strain evidence="2 3">Dm28c</strain>
    </source>
</reference>
<evidence type="ECO:0000313" key="3">
    <source>
        <dbReference type="Proteomes" id="UP000017861"/>
    </source>
</evidence>
<dbReference type="OrthoDB" id="10543683at2759"/>
<comment type="caution">
    <text evidence="2">The sequence shown here is derived from an EMBL/GenBank/DDBJ whole genome shotgun (WGS) entry which is preliminary data.</text>
</comment>
<proteinExistence type="predicted"/>
<sequence length="352" mass="39158">MVNFTSCVRLSLSSASRRASVGTCVSTPFGVPLARGVILCFSFIVPTLPEREHTFVKRLSNGLQRLVRSQVKNLFRKPLVLYVTIRLPNKHLHRHIVVFHQRPPCRQHNSKGNHSASCWCCSWSTLVAAFPPPHVELQRRNHHKSRCEAPSKHPCGEASHSRRPTAASRCRCLQRTLAAVSSRSPNGVGRGTRTARWSVRHASALQRLSVKQPRPTTPAATRGVQPTPTPPHYRPFSFCFIHVVCRFALSPTPKISAHLHKMEGTKRKGGTIPPSRRGPTLSSTHHHCRAGDRSHIAESTPQCAPHHRVVNDRLDAAMHRPAPLSHHSSVACPHKAANTIRVHTNPINTLTR</sequence>
<feature type="region of interest" description="Disordered" evidence="1">
    <location>
        <begin position="201"/>
        <end position="228"/>
    </location>
</feature>
<dbReference type="Proteomes" id="UP000017861">
    <property type="component" value="Unassembled WGS sequence"/>
</dbReference>
<gene>
    <name evidence="2" type="ORF">TCDM_13273</name>
</gene>